<protein>
    <submittedName>
        <fullName evidence="1">Uncharacterized protein</fullName>
    </submittedName>
</protein>
<evidence type="ECO:0000313" key="1">
    <source>
        <dbReference type="EMBL" id="PFH45559.1"/>
    </source>
</evidence>
<keyword evidence="2" id="KW-1185">Reference proteome</keyword>
<dbReference type="Proteomes" id="UP000242287">
    <property type="component" value="Unassembled WGS sequence"/>
</dbReference>
<sequence>MDLPLDPPTRIQPVSATPVSVKRAIKHLDVFLNEFEARSRNSNHSGNSAVMVQLQKLREALTKEKESKKIK</sequence>
<gene>
    <name evidence="1" type="ORF">AMATHDRAFT_158750</name>
</gene>
<dbReference type="OrthoDB" id="3017409at2759"/>
<reference evidence="1 2" key="1">
    <citation type="submission" date="2014-02" db="EMBL/GenBank/DDBJ databases">
        <title>Transposable element dynamics among asymbiotic and ectomycorrhizal Amanita fungi.</title>
        <authorList>
            <consortium name="DOE Joint Genome Institute"/>
            <person name="Hess J."/>
            <person name="Skrede I."/>
            <person name="Wolfe B."/>
            <person name="LaButti K."/>
            <person name="Ohm R.A."/>
            <person name="Grigoriev I.V."/>
            <person name="Pringle A."/>
        </authorList>
    </citation>
    <scope>NUCLEOTIDE SEQUENCE [LARGE SCALE GENOMIC DNA]</scope>
    <source>
        <strain evidence="1 2">SKay4041</strain>
    </source>
</reference>
<organism evidence="1 2">
    <name type="scientific">Amanita thiersii Skay4041</name>
    <dbReference type="NCBI Taxonomy" id="703135"/>
    <lineage>
        <taxon>Eukaryota</taxon>
        <taxon>Fungi</taxon>
        <taxon>Dikarya</taxon>
        <taxon>Basidiomycota</taxon>
        <taxon>Agaricomycotina</taxon>
        <taxon>Agaricomycetes</taxon>
        <taxon>Agaricomycetidae</taxon>
        <taxon>Agaricales</taxon>
        <taxon>Pluteineae</taxon>
        <taxon>Amanitaceae</taxon>
        <taxon>Amanita</taxon>
    </lineage>
</organism>
<accession>A0A2A9N6V4</accession>
<proteinExistence type="predicted"/>
<name>A0A2A9N6V4_9AGAR</name>
<dbReference type="EMBL" id="KZ302340">
    <property type="protein sequence ID" value="PFH45559.1"/>
    <property type="molecule type" value="Genomic_DNA"/>
</dbReference>
<dbReference type="AlphaFoldDB" id="A0A2A9N6V4"/>
<evidence type="ECO:0000313" key="2">
    <source>
        <dbReference type="Proteomes" id="UP000242287"/>
    </source>
</evidence>